<protein>
    <submittedName>
        <fullName evidence="1">Uncharacterized protein</fullName>
    </submittedName>
</protein>
<dbReference type="EMBL" id="BGPR01000484">
    <property type="protein sequence ID" value="GBM22665.1"/>
    <property type="molecule type" value="Genomic_DNA"/>
</dbReference>
<name>A0A4Y2E4A5_ARAVE</name>
<dbReference type="Proteomes" id="UP000499080">
    <property type="component" value="Unassembled WGS sequence"/>
</dbReference>
<reference evidence="1 2" key="1">
    <citation type="journal article" date="2019" name="Sci. Rep.">
        <title>Orb-weaving spider Araneus ventricosus genome elucidates the spidroin gene catalogue.</title>
        <authorList>
            <person name="Kono N."/>
            <person name="Nakamura H."/>
            <person name="Ohtoshi R."/>
            <person name="Moran D.A.P."/>
            <person name="Shinohara A."/>
            <person name="Yoshida Y."/>
            <person name="Fujiwara M."/>
            <person name="Mori M."/>
            <person name="Tomita M."/>
            <person name="Arakawa K."/>
        </authorList>
    </citation>
    <scope>NUCLEOTIDE SEQUENCE [LARGE SCALE GENOMIC DNA]</scope>
</reference>
<gene>
    <name evidence="1" type="ORF">AVEN_144447_1</name>
</gene>
<organism evidence="1 2">
    <name type="scientific">Araneus ventricosus</name>
    <name type="common">Orbweaver spider</name>
    <name type="synonym">Epeira ventricosa</name>
    <dbReference type="NCBI Taxonomy" id="182803"/>
    <lineage>
        <taxon>Eukaryota</taxon>
        <taxon>Metazoa</taxon>
        <taxon>Ecdysozoa</taxon>
        <taxon>Arthropoda</taxon>
        <taxon>Chelicerata</taxon>
        <taxon>Arachnida</taxon>
        <taxon>Araneae</taxon>
        <taxon>Araneomorphae</taxon>
        <taxon>Entelegynae</taxon>
        <taxon>Araneoidea</taxon>
        <taxon>Araneidae</taxon>
        <taxon>Araneus</taxon>
    </lineage>
</organism>
<sequence>MPHATLRDWVMSYLTLQYFKLANEESVYQVSSKSSRLTVGLFVTCVLETLPRPTLKDNFRGYCSSKRLMRNMCIKLQQNRQACKSGYLIHVFWRLCPPPSILRDWVRAYLSL</sequence>
<accession>A0A4Y2E4A5</accession>
<evidence type="ECO:0000313" key="2">
    <source>
        <dbReference type="Proteomes" id="UP000499080"/>
    </source>
</evidence>
<dbReference type="AlphaFoldDB" id="A0A4Y2E4A5"/>
<keyword evidence="2" id="KW-1185">Reference proteome</keyword>
<comment type="caution">
    <text evidence="1">The sequence shown here is derived from an EMBL/GenBank/DDBJ whole genome shotgun (WGS) entry which is preliminary data.</text>
</comment>
<evidence type="ECO:0000313" key="1">
    <source>
        <dbReference type="EMBL" id="GBM22665.1"/>
    </source>
</evidence>
<proteinExistence type="predicted"/>